<dbReference type="GO" id="GO:0033566">
    <property type="term" value="P:gamma-tubulin complex localization"/>
    <property type="evidence" value="ECO:0007669"/>
    <property type="project" value="InterPro"/>
</dbReference>
<dbReference type="AlphaFoldDB" id="A0A9P3LZ74"/>
<dbReference type="GO" id="GO:0090307">
    <property type="term" value="P:mitotic spindle assembly"/>
    <property type="evidence" value="ECO:0007669"/>
    <property type="project" value="TreeGrafter"/>
</dbReference>
<accession>A0A9P3LZ74</accession>
<dbReference type="PANTHER" id="PTHR28520:SF2">
    <property type="entry name" value="MITOTIC-SPINDLE ORGANIZING PROTEIN 1"/>
    <property type="match status" value="1"/>
</dbReference>
<comment type="function">
    <text evidence="1">Required for gamma-tubulin complex recruitment to the microtubule organizing center (MTOC).</text>
</comment>
<evidence type="ECO:0000256" key="2">
    <source>
        <dbReference type="ARBA" id="ARBA00004267"/>
    </source>
</evidence>
<reference evidence="9" key="2">
    <citation type="journal article" date="2022" name="Microbiol. Resour. Announc.">
        <title>Whole-Genome Sequence of Entomortierella parvispora E1425, a Mucoromycotan Fungus Associated with Burkholderiaceae-Related Endosymbiotic Bacteria.</title>
        <authorList>
            <person name="Herlambang A."/>
            <person name="Guo Y."/>
            <person name="Takashima Y."/>
            <person name="Narisawa K."/>
            <person name="Ohta H."/>
            <person name="Nishizawa T."/>
        </authorList>
    </citation>
    <scope>NUCLEOTIDE SEQUENCE</scope>
    <source>
        <strain evidence="9">E1425</strain>
    </source>
</reference>
<comment type="caution">
    <text evidence="9">The sequence shown here is derived from an EMBL/GenBank/DDBJ whole genome shotgun (WGS) entry which is preliminary data.</text>
</comment>
<name>A0A9P3LZ74_9FUNG</name>
<evidence type="ECO:0000256" key="6">
    <source>
        <dbReference type="ARBA" id="ARBA00023212"/>
    </source>
</evidence>
<evidence type="ECO:0000256" key="3">
    <source>
        <dbReference type="ARBA" id="ARBA00011015"/>
    </source>
</evidence>
<sequence>MQDTARDSHQRKQQQQQQQQEARQAMDILTEMSSLLNTGLDRETLAVCVSLCESGVNPEALAAVIKELRRESSSTRTNA</sequence>
<organism evidence="9 10">
    <name type="scientific">Entomortierella parvispora</name>
    <dbReference type="NCBI Taxonomy" id="205924"/>
    <lineage>
        <taxon>Eukaryota</taxon>
        <taxon>Fungi</taxon>
        <taxon>Fungi incertae sedis</taxon>
        <taxon>Mucoromycota</taxon>
        <taxon>Mortierellomycotina</taxon>
        <taxon>Mortierellomycetes</taxon>
        <taxon>Mortierellales</taxon>
        <taxon>Mortierellaceae</taxon>
        <taxon>Entomortierella</taxon>
    </lineage>
</organism>
<proteinExistence type="inferred from homology"/>
<dbReference type="PANTHER" id="PTHR28520">
    <property type="entry name" value="MITOTIC-SPINDLE ORGANIZING PROTEIN 1"/>
    <property type="match status" value="1"/>
</dbReference>
<keyword evidence="5" id="KW-0963">Cytoplasm</keyword>
<feature type="region of interest" description="Disordered" evidence="8">
    <location>
        <begin position="1"/>
        <end position="26"/>
    </location>
</feature>
<dbReference type="GO" id="GO:0000931">
    <property type="term" value="C:gamma-tubulin ring complex"/>
    <property type="evidence" value="ECO:0007669"/>
    <property type="project" value="InterPro"/>
</dbReference>
<evidence type="ECO:0000256" key="5">
    <source>
        <dbReference type="ARBA" id="ARBA00022490"/>
    </source>
</evidence>
<dbReference type="EMBL" id="BQFW01000012">
    <property type="protein sequence ID" value="GJJ76196.1"/>
    <property type="molecule type" value="Genomic_DNA"/>
</dbReference>
<evidence type="ECO:0000313" key="9">
    <source>
        <dbReference type="EMBL" id="GJJ76196.1"/>
    </source>
</evidence>
<dbReference type="GO" id="GO:0051415">
    <property type="term" value="P:microtubule nucleation by interphase microtubule organizing center"/>
    <property type="evidence" value="ECO:0007669"/>
    <property type="project" value="TreeGrafter"/>
</dbReference>
<dbReference type="Proteomes" id="UP000827284">
    <property type="component" value="Unassembled WGS sequence"/>
</dbReference>
<evidence type="ECO:0000256" key="1">
    <source>
        <dbReference type="ARBA" id="ARBA00003060"/>
    </source>
</evidence>
<feature type="compositionally biased region" description="Basic and acidic residues" evidence="8">
    <location>
        <begin position="1"/>
        <end position="10"/>
    </location>
</feature>
<comment type="similarity">
    <text evidence="3">Belongs to the MOZART1 family.</text>
</comment>
<gene>
    <name evidence="9" type="ORF">EMPS_08555</name>
</gene>
<comment type="subcellular location">
    <subcellularLocation>
        <location evidence="2">Cytoplasm</location>
        <location evidence="2">Cytoskeleton</location>
        <location evidence="2">Microtubule organizing center</location>
    </subcellularLocation>
</comment>
<dbReference type="OrthoDB" id="48571at2759"/>
<keyword evidence="6" id="KW-0206">Cytoskeleton</keyword>
<evidence type="ECO:0000313" key="10">
    <source>
        <dbReference type="Proteomes" id="UP000827284"/>
    </source>
</evidence>
<reference evidence="9" key="1">
    <citation type="submission" date="2021-11" db="EMBL/GenBank/DDBJ databases">
        <authorList>
            <person name="Herlambang A."/>
            <person name="Guo Y."/>
            <person name="Takashima Y."/>
            <person name="Nishizawa T."/>
        </authorList>
    </citation>
    <scope>NUCLEOTIDE SEQUENCE</scope>
    <source>
        <strain evidence="9">E1425</strain>
    </source>
</reference>
<dbReference type="InterPro" id="IPR022214">
    <property type="entry name" value="MZT1"/>
</dbReference>
<evidence type="ECO:0000256" key="7">
    <source>
        <dbReference type="ARBA" id="ARBA00029810"/>
    </source>
</evidence>
<keyword evidence="10" id="KW-1185">Reference proteome</keyword>
<protein>
    <recommendedName>
        <fullName evidence="4">Mitotic-spindle organizing protein 1</fullName>
    </recommendedName>
    <alternativeName>
        <fullName evidence="7">Mitotic-spindle organizing protein associated with a ring of gamma-tubulin 1</fullName>
    </alternativeName>
</protein>
<evidence type="ECO:0000256" key="4">
    <source>
        <dbReference type="ARBA" id="ARBA00016992"/>
    </source>
</evidence>
<dbReference type="GO" id="GO:0031021">
    <property type="term" value="C:interphase microtubule organizing center"/>
    <property type="evidence" value="ECO:0007669"/>
    <property type="project" value="TreeGrafter"/>
</dbReference>
<evidence type="ECO:0000256" key="8">
    <source>
        <dbReference type="SAM" id="MobiDB-lite"/>
    </source>
</evidence>
<dbReference type="Pfam" id="PF12554">
    <property type="entry name" value="MOZART1"/>
    <property type="match status" value="1"/>
</dbReference>
<dbReference type="GO" id="GO:0005819">
    <property type="term" value="C:spindle"/>
    <property type="evidence" value="ECO:0007669"/>
    <property type="project" value="TreeGrafter"/>
</dbReference>